<protein>
    <submittedName>
        <fullName evidence="3">Uncharacterized membrane protein YuzA (DUF378 family)</fullName>
    </submittedName>
</protein>
<keyword evidence="4" id="KW-1185">Reference proteome</keyword>
<comment type="caution">
    <text evidence="3">The sequence shown here is derived from an EMBL/GenBank/DDBJ whole genome shotgun (WGS) entry which is preliminary data.</text>
</comment>
<keyword evidence="2" id="KW-0472">Membrane</keyword>
<evidence type="ECO:0000313" key="4">
    <source>
        <dbReference type="Proteomes" id="UP000727456"/>
    </source>
</evidence>
<evidence type="ECO:0000313" key="3">
    <source>
        <dbReference type="EMBL" id="NIJ07021.1"/>
    </source>
</evidence>
<keyword evidence="2" id="KW-1133">Transmembrane helix</keyword>
<reference evidence="3 4" key="1">
    <citation type="submission" date="2020-03" db="EMBL/GenBank/DDBJ databases">
        <title>Genomic Encyclopedia of Type Strains, Phase III (KMG-III): the genomes of soil and plant-associated and newly described type strains.</title>
        <authorList>
            <person name="Whitman W."/>
        </authorList>
    </citation>
    <scope>NUCLEOTIDE SEQUENCE [LARGE SCALE GENOMIC DNA]</scope>
    <source>
        <strain evidence="3 4">CECT 8804</strain>
    </source>
</reference>
<proteinExistence type="predicted"/>
<dbReference type="RefSeq" id="WP_167071839.1">
    <property type="nucleotide sequence ID" value="NZ_JAAOZC010000001.1"/>
</dbReference>
<accession>A0ABX0TNC8</accession>
<evidence type="ECO:0000256" key="2">
    <source>
        <dbReference type="SAM" id="Phobius"/>
    </source>
</evidence>
<gene>
    <name evidence="3" type="ORF">FHS31_000603</name>
</gene>
<name>A0ABX0TNC8_9SPHN</name>
<keyword evidence="2" id="KW-0812">Transmembrane</keyword>
<sequence length="58" mass="6665">MHNSTAVSTLVFATLGIALVIAIFLLIRFLRKPSHRHAMENQRERNIDEIQRGVPPER</sequence>
<dbReference type="Proteomes" id="UP000727456">
    <property type="component" value="Unassembled WGS sequence"/>
</dbReference>
<feature type="region of interest" description="Disordered" evidence="1">
    <location>
        <begin position="37"/>
        <end position="58"/>
    </location>
</feature>
<organism evidence="3 4">
    <name type="scientific">Sphingomonas vulcanisoli</name>
    <dbReference type="NCBI Taxonomy" id="1658060"/>
    <lineage>
        <taxon>Bacteria</taxon>
        <taxon>Pseudomonadati</taxon>
        <taxon>Pseudomonadota</taxon>
        <taxon>Alphaproteobacteria</taxon>
        <taxon>Sphingomonadales</taxon>
        <taxon>Sphingomonadaceae</taxon>
        <taxon>Sphingomonas</taxon>
    </lineage>
</organism>
<evidence type="ECO:0000256" key="1">
    <source>
        <dbReference type="SAM" id="MobiDB-lite"/>
    </source>
</evidence>
<feature type="transmembrane region" description="Helical" evidence="2">
    <location>
        <begin position="6"/>
        <end position="30"/>
    </location>
</feature>
<dbReference type="EMBL" id="JAAOZC010000001">
    <property type="protein sequence ID" value="NIJ07021.1"/>
    <property type="molecule type" value="Genomic_DNA"/>
</dbReference>